<gene>
    <name evidence="3" type="ORF">P174DRAFT_505356</name>
</gene>
<keyword evidence="4" id="KW-1185">Reference proteome</keyword>
<dbReference type="RefSeq" id="XP_024681974.1">
    <property type="nucleotide sequence ID" value="XM_024831257.1"/>
</dbReference>
<feature type="region of interest" description="Disordered" evidence="1">
    <location>
        <begin position="145"/>
        <end position="203"/>
    </location>
</feature>
<dbReference type="AlphaFoldDB" id="A0A2I1C6W5"/>
<comment type="caution">
    <text evidence="3">The sequence shown here is derived from an EMBL/GenBank/DDBJ whole genome shotgun (WGS) entry which is preliminary data.</text>
</comment>
<keyword evidence="2" id="KW-0732">Signal</keyword>
<evidence type="ECO:0000313" key="3">
    <source>
        <dbReference type="EMBL" id="PKX93379.1"/>
    </source>
</evidence>
<dbReference type="VEuPathDB" id="FungiDB:P174DRAFT_505356"/>
<dbReference type="STRING" id="1392255.A0A2I1C6W5"/>
<dbReference type="OMA" id="GFIGRCT"/>
<evidence type="ECO:0008006" key="5">
    <source>
        <dbReference type="Google" id="ProtNLM"/>
    </source>
</evidence>
<dbReference type="EMBL" id="MSZS01000005">
    <property type="protein sequence ID" value="PKX93379.1"/>
    <property type="molecule type" value="Genomic_DNA"/>
</dbReference>
<sequence length="249" mass="25937">MLPSLVTVIAILQLATATNVSPPILYSRHALPDGSLEKRETCADGAQCLLGSCCGDGCALNCCALDNGGLGCGIAERCQFHGNVFVGCCGNFLGGCTGEATRVTVHTPYSTVTLGASTDAMTTSTATTTTEETFTAISVTPTATATATATGSTSSTTTTSSESEMGSSSHSHRASASSTSVDAETTSSSHRSSTTTAVFTQASPSPNNGGGLAWVWEYPFWLGWLRWVLFWCEMSRSKTGRVYLRSIYT</sequence>
<dbReference type="OrthoDB" id="4509553at2759"/>
<organism evidence="3 4">
    <name type="scientific">Aspergillus novofumigatus (strain IBT 16806)</name>
    <dbReference type="NCBI Taxonomy" id="1392255"/>
    <lineage>
        <taxon>Eukaryota</taxon>
        <taxon>Fungi</taxon>
        <taxon>Dikarya</taxon>
        <taxon>Ascomycota</taxon>
        <taxon>Pezizomycotina</taxon>
        <taxon>Eurotiomycetes</taxon>
        <taxon>Eurotiomycetidae</taxon>
        <taxon>Eurotiales</taxon>
        <taxon>Aspergillaceae</taxon>
        <taxon>Aspergillus</taxon>
        <taxon>Aspergillus subgen. Fumigati</taxon>
    </lineage>
</organism>
<evidence type="ECO:0000256" key="1">
    <source>
        <dbReference type="SAM" id="MobiDB-lite"/>
    </source>
</evidence>
<accession>A0A2I1C6W5</accession>
<evidence type="ECO:0000313" key="4">
    <source>
        <dbReference type="Proteomes" id="UP000234474"/>
    </source>
</evidence>
<dbReference type="GeneID" id="36538594"/>
<name>A0A2I1C6W5_ASPN1</name>
<proteinExistence type="predicted"/>
<feature type="compositionally biased region" description="Low complexity" evidence="1">
    <location>
        <begin position="145"/>
        <end position="196"/>
    </location>
</feature>
<feature type="signal peptide" evidence="2">
    <location>
        <begin position="1"/>
        <end position="17"/>
    </location>
</feature>
<feature type="chain" id="PRO_5014168214" description="GPI anchored protein" evidence="2">
    <location>
        <begin position="18"/>
        <end position="249"/>
    </location>
</feature>
<evidence type="ECO:0000256" key="2">
    <source>
        <dbReference type="SAM" id="SignalP"/>
    </source>
</evidence>
<reference evidence="4" key="1">
    <citation type="journal article" date="2018" name="Proc. Natl. Acad. Sci. U.S.A.">
        <title>Linking secondary metabolites to gene clusters through genome sequencing of six diverse Aspergillus species.</title>
        <authorList>
            <person name="Kaerboelling I."/>
            <person name="Vesth T.C."/>
            <person name="Frisvad J.C."/>
            <person name="Nybo J.L."/>
            <person name="Theobald S."/>
            <person name="Kuo A."/>
            <person name="Bowyer P."/>
            <person name="Matsuda Y."/>
            <person name="Mondo S."/>
            <person name="Lyhne E.K."/>
            <person name="Kogle M.E."/>
            <person name="Clum A."/>
            <person name="Lipzen A."/>
            <person name="Salamov A."/>
            <person name="Ngan C.Y."/>
            <person name="Daum C."/>
            <person name="Chiniquy J."/>
            <person name="Barry K."/>
            <person name="LaButti K."/>
            <person name="Haridas S."/>
            <person name="Simmons B.A."/>
            <person name="Magnuson J.K."/>
            <person name="Mortensen U.H."/>
            <person name="Larsen T.O."/>
            <person name="Grigoriev I.V."/>
            <person name="Baker S.E."/>
            <person name="Andersen M.R."/>
        </authorList>
    </citation>
    <scope>NUCLEOTIDE SEQUENCE [LARGE SCALE GENOMIC DNA]</scope>
    <source>
        <strain evidence="4">IBT 16806</strain>
    </source>
</reference>
<dbReference type="Proteomes" id="UP000234474">
    <property type="component" value="Unassembled WGS sequence"/>
</dbReference>
<protein>
    <recommendedName>
        <fullName evidence="5">GPI anchored protein</fullName>
    </recommendedName>
</protein>